<sequence>MRLGLYILASIVLMAMVGGFIYTINPNEYSHNFFGVYIEMPIAIWVMIPMFILMLASLVHMMFYGAKNFFKFKRWEKDSEKLNNALYWSLLHEPKPHKFNLPKLKETASLLQVSNIKVNSTVDGVSEKIQSALNIISELDRGECIDFRSKKLANILSIENPLVITNHLNCLKKDENFTEEVLQFKDKYSDTVFKKALESFANSASFFKARKYSKIFNRESFITLISRVTRDNDLGLTLNILDEFIVDLNSELKCSDFLLIANITKKQLSPDENLKLFKGYDKKYTKAQTAYLYLLFDYEMIDKAGEYLDEHDADEFIRFRALYDLKKEHTKYKITDLMNIKHICNDA</sequence>
<name>A0A1W1BC85_9ZZZZ</name>
<accession>A0A1W1BC85</accession>
<dbReference type="EMBL" id="FPHE01000017">
    <property type="protein sequence ID" value="SFV51201.1"/>
    <property type="molecule type" value="Genomic_DNA"/>
</dbReference>
<proteinExistence type="predicted"/>
<keyword evidence="1" id="KW-0812">Transmembrane</keyword>
<keyword evidence="1" id="KW-1133">Transmembrane helix</keyword>
<dbReference type="AlphaFoldDB" id="A0A1W1BC85"/>
<protein>
    <submittedName>
        <fullName evidence="2">Probable membrane protein Cj0124c</fullName>
    </submittedName>
</protein>
<reference evidence="2" key="1">
    <citation type="submission" date="2016-10" db="EMBL/GenBank/DDBJ databases">
        <authorList>
            <person name="de Groot N.N."/>
        </authorList>
    </citation>
    <scope>NUCLEOTIDE SEQUENCE</scope>
</reference>
<keyword evidence="1" id="KW-0472">Membrane</keyword>
<feature type="transmembrane region" description="Helical" evidence="1">
    <location>
        <begin position="5"/>
        <end position="22"/>
    </location>
</feature>
<organism evidence="2">
    <name type="scientific">hydrothermal vent metagenome</name>
    <dbReference type="NCBI Taxonomy" id="652676"/>
    <lineage>
        <taxon>unclassified sequences</taxon>
        <taxon>metagenomes</taxon>
        <taxon>ecological metagenomes</taxon>
    </lineage>
</organism>
<gene>
    <name evidence="2" type="ORF">MNB_SV-12-726</name>
</gene>
<evidence type="ECO:0000256" key="1">
    <source>
        <dbReference type="SAM" id="Phobius"/>
    </source>
</evidence>
<feature type="transmembrane region" description="Helical" evidence="1">
    <location>
        <begin position="42"/>
        <end position="64"/>
    </location>
</feature>
<evidence type="ECO:0000313" key="2">
    <source>
        <dbReference type="EMBL" id="SFV51201.1"/>
    </source>
</evidence>